<evidence type="ECO:0000256" key="3">
    <source>
        <dbReference type="ARBA" id="ARBA00022801"/>
    </source>
</evidence>
<dbReference type="PANTHER" id="PTHR43142">
    <property type="entry name" value="CARBOXYLIC ESTER HYDROLASE"/>
    <property type="match status" value="1"/>
</dbReference>
<evidence type="ECO:0000313" key="8">
    <source>
        <dbReference type="Proteomes" id="UP001107558"/>
    </source>
</evidence>
<evidence type="ECO:0000256" key="5">
    <source>
        <dbReference type="ARBA" id="ARBA00039155"/>
    </source>
</evidence>
<name>A0A9J6BP66_POLVA</name>
<accession>A0A9J6BP66</accession>
<dbReference type="GO" id="GO:0106435">
    <property type="term" value="F:carboxylesterase activity"/>
    <property type="evidence" value="ECO:0007669"/>
    <property type="project" value="UniProtKB-EC"/>
</dbReference>
<organism evidence="7 8">
    <name type="scientific">Polypedilum vanderplanki</name>
    <name type="common">Sleeping chironomid midge</name>
    <dbReference type="NCBI Taxonomy" id="319348"/>
    <lineage>
        <taxon>Eukaryota</taxon>
        <taxon>Metazoa</taxon>
        <taxon>Ecdysozoa</taxon>
        <taxon>Arthropoda</taxon>
        <taxon>Hexapoda</taxon>
        <taxon>Insecta</taxon>
        <taxon>Pterygota</taxon>
        <taxon>Neoptera</taxon>
        <taxon>Endopterygota</taxon>
        <taxon>Diptera</taxon>
        <taxon>Nematocera</taxon>
        <taxon>Chironomoidea</taxon>
        <taxon>Chironomidae</taxon>
        <taxon>Chironominae</taxon>
        <taxon>Polypedilum</taxon>
        <taxon>Polypedilum</taxon>
    </lineage>
</organism>
<dbReference type="InterPro" id="IPR002018">
    <property type="entry name" value="CarbesteraseB"/>
</dbReference>
<evidence type="ECO:0000256" key="1">
    <source>
        <dbReference type="ARBA" id="ARBA00005964"/>
    </source>
</evidence>
<sequence length="191" mass="21683">MSEEFVITETKFEKAAEEPDIWNDMKDALEEPQLSAGKNSYINKFVGSDDCLYLNVYTKCINPKKLMATIVYIYGGGFFKGSSILHSYSPDYILMHDVVMVIFNYRLGQHGFLKLSDKSINVPGNAEIKDLQLAMKFVRENIKNFGGDPTQNHYRIRQLGPDVRGVLHGDELCYIWKNGQGGVPSKKNFTL</sequence>
<evidence type="ECO:0000256" key="4">
    <source>
        <dbReference type="ARBA" id="ARBA00023180"/>
    </source>
</evidence>
<keyword evidence="8" id="KW-1185">Reference proteome</keyword>
<dbReference type="AlphaFoldDB" id="A0A9J6BP66"/>
<dbReference type="Proteomes" id="UP001107558">
    <property type="component" value="Chromosome 3"/>
</dbReference>
<feature type="domain" description="Carboxylesterase type B" evidence="6">
    <location>
        <begin position="9"/>
        <end position="151"/>
    </location>
</feature>
<dbReference type="InterPro" id="IPR029058">
    <property type="entry name" value="AB_hydrolase_fold"/>
</dbReference>
<dbReference type="SUPFAM" id="SSF53474">
    <property type="entry name" value="alpha/beta-Hydrolases"/>
    <property type="match status" value="1"/>
</dbReference>
<keyword evidence="4" id="KW-0325">Glycoprotein</keyword>
<comment type="similarity">
    <text evidence="1">Belongs to the type-B carboxylesterase/lipase family.</text>
</comment>
<comment type="caution">
    <text evidence="7">The sequence shown here is derived from an EMBL/GenBank/DDBJ whole genome shotgun (WGS) entry which is preliminary data.</text>
</comment>
<reference evidence="7" key="1">
    <citation type="submission" date="2021-03" db="EMBL/GenBank/DDBJ databases">
        <title>Chromosome level genome of the anhydrobiotic midge Polypedilum vanderplanki.</title>
        <authorList>
            <person name="Yoshida Y."/>
            <person name="Kikawada T."/>
            <person name="Gusev O."/>
        </authorList>
    </citation>
    <scope>NUCLEOTIDE SEQUENCE</scope>
    <source>
        <strain evidence="7">NIAS01</strain>
        <tissue evidence="7">Whole body or cell culture</tissue>
    </source>
</reference>
<dbReference type="PANTHER" id="PTHR43142:SF1">
    <property type="entry name" value="CARBOXYLIC ESTER HYDROLASE"/>
    <property type="match status" value="1"/>
</dbReference>
<evidence type="ECO:0000259" key="6">
    <source>
        <dbReference type="Pfam" id="PF00135"/>
    </source>
</evidence>
<dbReference type="Gene3D" id="3.40.50.1820">
    <property type="entry name" value="alpha/beta hydrolase"/>
    <property type="match status" value="1"/>
</dbReference>
<dbReference type="EMBL" id="JADBJN010000003">
    <property type="protein sequence ID" value="KAG5671206.1"/>
    <property type="molecule type" value="Genomic_DNA"/>
</dbReference>
<protein>
    <recommendedName>
        <fullName evidence="5">carboxylesterase</fullName>
        <ecNumber evidence="5">3.1.1.1</ecNumber>
    </recommendedName>
</protein>
<evidence type="ECO:0000256" key="2">
    <source>
        <dbReference type="ARBA" id="ARBA00022487"/>
    </source>
</evidence>
<keyword evidence="2" id="KW-0719">Serine esterase</keyword>
<dbReference type="Pfam" id="PF00135">
    <property type="entry name" value="COesterase"/>
    <property type="match status" value="1"/>
</dbReference>
<keyword evidence="3" id="KW-0378">Hydrolase</keyword>
<dbReference type="EC" id="3.1.1.1" evidence="5"/>
<gene>
    <name evidence="7" type="ORF">PVAND_001415</name>
</gene>
<evidence type="ECO:0000313" key="7">
    <source>
        <dbReference type="EMBL" id="KAG5671206.1"/>
    </source>
</evidence>
<proteinExistence type="inferred from homology"/>
<dbReference type="OrthoDB" id="19653at2759"/>